<organism evidence="2 3">
    <name type="scientific">Cylindrotheca closterium</name>
    <dbReference type="NCBI Taxonomy" id="2856"/>
    <lineage>
        <taxon>Eukaryota</taxon>
        <taxon>Sar</taxon>
        <taxon>Stramenopiles</taxon>
        <taxon>Ochrophyta</taxon>
        <taxon>Bacillariophyta</taxon>
        <taxon>Bacillariophyceae</taxon>
        <taxon>Bacillariophycidae</taxon>
        <taxon>Bacillariales</taxon>
        <taxon>Bacillariaceae</taxon>
        <taxon>Cylindrotheca</taxon>
    </lineage>
</organism>
<dbReference type="AlphaFoldDB" id="A0AAD2PUW9"/>
<evidence type="ECO:0000256" key="1">
    <source>
        <dbReference type="SAM" id="Coils"/>
    </source>
</evidence>
<keyword evidence="1" id="KW-0175">Coiled coil</keyword>
<gene>
    <name evidence="2" type="ORF">CYCCA115_LOCUS13551</name>
</gene>
<proteinExistence type="predicted"/>
<accession>A0AAD2PUW9</accession>
<comment type="caution">
    <text evidence="2">The sequence shown here is derived from an EMBL/GenBank/DDBJ whole genome shotgun (WGS) entry which is preliminary data.</text>
</comment>
<keyword evidence="3" id="KW-1185">Reference proteome</keyword>
<protein>
    <submittedName>
        <fullName evidence="2">Uncharacterized protein</fullName>
    </submittedName>
</protein>
<dbReference type="EMBL" id="CAKOGP040001803">
    <property type="protein sequence ID" value="CAJ1952434.1"/>
    <property type="molecule type" value="Genomic_DNA"/>
</dbReference>
<reference evidence="2" key="1">
    <citation type="submission" date="2023-08" db="EMBL/GenBank/DDBJ databases">
        <authorList>
            <person name="Audoor S."/>
            <person name="Bilcke G."/>
        </authorList>
    </citation>
    <scope>NUCLEOTIDE SEQUENCE</scope>
</reference>
<dbReference type="Proteomes" id="UP001295423">
    <property type="component" value="Unassembled WGS sequence"/>
</dbReference>
<feature type="coiled-coil region" evidence="1">
    <location>
        <begin position="23"/>
        <end position="78"/>
    </location>
</feature>
<evidence type="ECO:0000313" key="3">
    <source>
        <dbReference type="Proteomes" id="UP001295423"/>
    </source>
</evidence>
<name>A0AAD2PUW9_9STRA</name>
<sequence length="625" mass="72270">MIESRWKKIEQQKRSLSYLDGLLRKAKEALACANVEHRRIEAEWDIDDPSYRRSYQTVRRASATVSSLERRIHLLENDKPADLVFSLPEDESDGESLLFFMLMGDDIRHLVELAYRAECLLWHKQNIPKEKAMGQTVSCWLGESLGFLQYQQGLEGMIRLFCPSAERYIRTKDLRSYERRTGVLFPSVRNFKIGWKENSPFADKGQVSIQIFTETFDPEWTNQPSNENFEAMMEFMVVLSSPSRENIAPAKPWMKPSWLTPVQFKAFGSLRAGGRTQFRSLLNALFENLLPLENPCVHNLIRQLIFQLGAYDWKTDLEPGWLGLAMEAFWCREVDRLQEAPKLHENLLLAGVVCGFYGQYNMHLEALAVRCSEIFCQWACDISEETRSAELILKQARFYGYGILCLASVKITFHYRKHLLRLLVLYRDRLLLSEKETDRALEHAIMKVTGTKWSKEDRLFMKKRYLHRDLLLTSLVQDVVESAPSDLMWSEVSCNHAESTACFEARHHGRLFSINLNNGVVIVNGATKCLLPQSVTSSSLFERFFGNRSPEVSIEGIHHYRSAHRFDGHYFYDFVIDTDNQLHIVEFDSRKGFGDSERLELLDPATVGISCFAIDRSDSTKYLTQ</sequence>
<evidence type="ECO:0000313" key="2">
    <source>
        <dbReference type="EMBL" id="CAJ1952434.1"/>
    </source>
</evidence>